<keyword evidence="1" id="KW-0732">Signal</keyword>
<feature type="signal peptide" evidence="1">
    <location>
        <begin position="1"/>
        <end position="22"/>
    </location>
</feature>
<accession>A0A1G7NVS4</accession>
<name>A0A1G7NVS4_CHIFI</name>
<dbReference type="RefSeq" id="WP_089831684.1">
    <property type="nucleotide sequence ID" value="NZ_FNBN01000002.1"/>
</dbReference>
<dbReference type="Proteomes" id="UP000199045">
    <property type="component" value="Unassembled WGS sequence"/>
</dbReference>
<feature type="chain" id="PRO_5011660777" description="TonB protein C-terminal" evidence="1">
    <location>
        <begin position="23"/>
        <end position="168"/>
    </location>
</feature>
<evidence type="ECO:0000313" key="2">
    <source>
        <dbReference type="EMBL" id="SDF77310.1"/>
    </source>
</evidence>
<gene>
    <name evidence="2" type="ORF">SAMN04488121_102933</name>
</gene>
<dbReference type="EMBL" id="FNBN01000002">
    <property type="protein sequence ID" value="SDF77310.1"/>
    <property type="molecule type" value="Genomic_DNA"/>
</dbReference>
<sequence length="168" mass="19743">MYQLKSIILSFVFLCLILPAFAQQQTFPEHVGDIPFDSLQDDPGFVVCNPKQVLQYYNTVSYYKDHKKEIIKYLQDNFSTQDSFQDQNGFLTIRFIINCNGNTGRFRLFEMDNNYQPIHFNEALSQQLLKLVKQLSGWQPAVYKEKVYDSYQYITFHIRNGKIISVSP</sequence>
<evidence type="ECO:0008006" key="4">
    <source>
        <dbReference type="Google" id="ProtNLM"/>
    </source>
</evidence>
<evidence type="ECO:0000256" key="1">
    <source>
        <dbReference type="SAM" id="SignalP"/>
    </source>
</evidence>
<protein>
    <recommendedName>
        <fullName evidence="4">TonB protein C-terminal</fullName>
    </recommendedName>
</protein>
<dbReference type="STRING" id="104663.SAMN04488121_102933"/>
<dbReference type="OrthoDB" id="883593at2"/>
<dbReference type="AlphaFoldDB" id="A0A1G7NVS4"/>
<proteinExistence type="predicted"/>
<reference evidence="3" key="1">
    <citation type="submission" date="2016-10" db="EMBL/GenBank/DDBJ databases">
        <authorList>
            <person name="Varghese N."/>
            <person name="Submissions S."/>
        </authorList>
    </citation>
    <scope>NUCLEOTIDE SEQUENCE [LARGE SCALE GENOMIC DNA]</scope>
    <source>
        <strain evidence="3">DSM 527</strain>
    </source>
</reference>
<organism evidence="2 3">
    <name type="scientific">Chitinophaga filiformis</name>
    <name type="common">Myxococcus filiformis</name>
    <name type="synonym">Flexibacter filiformis</name>
    <dbReference type="NCBI Taxonomy" id="104663"/>
    <lineage>
        <taxon>Bacteria</taxon>
        <taxon>Pseudomonadati</taxon>
        <taxon>Bacteroidota</taxon>
        <taxon>Chitinophagia</taxon>
        <taxon>Chitinophagales</taxon>
        <taxon>Chitinophagaceae</taxon>
        <taxon>Chitinophaga</taxon>
    </lineage>
</organism>
<evidence type="ECO:0000313" key="3">
    <source>
        <dbReference type="Proteomes" id="UP000199045"/>
    </source>
</evidence>